<evidence type="ECO:0000313" key="2">
    <source>
        <dbReference type="Proteomes" id="UP001164250"/>
    </source>
</evidence>
<gene>
    <name evidence="1" type="ORF">Patl1_07962</name>
</gene>
<dbReference type="EMBL" id="CM047906">
    <property type="protein sequence ID" value="KAJ0086545.1"/>
    <property type="molecule type" value="Genomic_DNA"/>
</dbReference>
<comment type="caution">
    <text evidence="1">The sequence shown here is derived from an EMBL/GenBank/DDBJ whole genome shotgun (WGS) entry which is preliminary data.</text>
</comment>
<sequence length="94" mass="10741">MDVLVTANQKTLGGQYYIAGRQFYTDKTLFTGFNKFNATAILQYNNGNNTQDPETIEFPTTLPSYEDYDAGISFRNRKRSLTVQDVPKNITTRM</sequence>
<protein>
    <submittedName>
        <fullName evidence="1">Uncharacterized protein</fullName>
    </submittedName>
</protein>
<organism evidence="1 2">
    <name type="scientific">Pistacia atlantica</name>
    <dbReference type="NCBI Taxonomy" id="434234"/>
    <lineage>
        <taxon>Eukaryota</taxon>
        <taxon>Viridiplantae</taxon>
        <taxon>Streptophyta</taxon>
        <taxon>Embryophyta</taxon>
        <taxon>Tracheophyta</taxon>
        <taxon>Spermatophyta</taxon>
        <taxon>Magnoliopsida</taxon>
        <taxon>eudicotyledons</taxon>
        <taxon>Gunneridae</taxon>
        <taxon>Pentapetalae</taxon>
        <taxon>rosids</taxon>
        <taxon>malvids</taxon>
        <taxon>Sapindales</taxon>
        <taxon>Anacardiaceae</taxon>
        <taxon>Pistacia</taxon>
    </lineage>
</organism>
<reference evidence="2" key="1">
    <citation type="journal article" date="2023" name="G3 (Bethesda)">
        <title>Genome assembly and association tests identify interacting loci associated with vigor, precocity, and sex in interspecific pistachio rootstocks.</title>
        <authorList>
            <person name="Palmer W."/>
            <person name="Jacygrad E."/>
            <person name="Sagayaradj S."/>
            <person name="Cavanaugh K."/>
            <person name="Han R."/>
            <person name="Bertier L."/>
            <person name="Beede B."/>
            <person name="Kafkas S."/>
            <person name="Golino D."/>
            <person name="Preece J."/>
            <person name="Michelmore R."/>
        </authorList>
    </citation>
    <scope>NUCLEOTIDE SEQUENCE [LARGE SCALE GENOMIC DNA]</scope>
</reference>
<proteinExistence type="predicted"/>
<accession>A0ACC1AIP8</accession>
<keyword evidence="2" id="KW-1185">Reference proteome</keyword>
<evidence type="ECO:0000313" key="1">
    <source>
        <dbReference type="EMBL" id="KAJ0086545.1"/>
    </source>
</evidence>
<dbReference type="Proteomes" id="UP001164250">
    <property type="component" value="Chromosome 10"/>
</dbReference>
<name>A0ACC1AIP8_9ROSI</name>